<dbReference type="CDD" id="cd00657">
    <property type="entry name" value="Ferritin_like"/>
    <property type="match status" value="1"/>
</dbReference>
<accession>A0A840V5F8</accession>
<dbReference type="RefSeq" id="WP_184021401.1">
    <property type="nucleotide sequence ID" value="NZ_JACHFD010000027.1"/>
</dbReference>
<organism evidence="1 2">
    <name type="scientific">Haloferula luteola</name>
    <dbReference type="NCBI Taxonomy" id="595692"/>
    <lineage>
        <taxon>Bacteria</taxon>
        <taxon>Pseudomonadati</taxon>
        <taxon>Verrucomicrobiota</taxon>
        <taxon>Verrucomicrobiia</taxon>
        <taxon>Verrucomicrobiales</taxon>
        <taxon>Verrucomicrobiaceae</taxon>
        <taxon>Haloferula</taxon>
    </lineage>
</organism>
<comment type="caution">
    <text evidence="1">The sequence shown here is derived from an EMBL/GenBank/DDBJ whole genome shotgun (WGS) entry which is preliminary data.</text>
</comment>
<dbReference type="SUPFAM" id="SSF47240">
    <property type="entry name" value="Ferritin-like"/>
    <property type="match status" value="1"/>
</dbReference>
<reference evidence="1 2" key="1">
    <citation type="submission" date="2020-08" db="EMBL/GenBank/DDBJ databases">
        <title>Genomic Encyclopedia of Type Strains, Phase IV (KMG-IV): sequencing the most valuable type-strain genomes for metagenomic binning, comparative biology and taxonomic classification.</title>
        <authorList>
            <person name="Goeker M."/>
        </authorList>
    </citation>
    <scope>NUCLEOTIDE SEQUENCE [LARGE SCALE GENOMIC DNA]</scope>
    <source>
        <strain evidence="1 2">YC6886</strain>
    </source>
</reference>
<dbReference type="EMBL" id="JACHFD010000027">
    <property type="protein sequence ID" value="MBB5353477.1"/>
    <property type="molecule type" value="Genomic_DNA"/>
</dbReference>
<keyword evidence="2" id="KW-1185">Reference proteome</keyword>
<gene>
    <name evidence="1" type="ORF">HNR46_003738</name>
</gene>
<dbReference type="InterPro" id="IPR009078">
    <property type="entry name" value="Ferritin-like_SF"/>
</dbReference>
<evidence type="ECO:0000313" key="2">
    <source>
        <dbReference type="Proteomes" id="UP000557717"/>
    </source>
</evidence>
<protein>
    <submittedName>
        <fullName evidence="1">Uncharacterized ferritin-like protein (DUF455 family)</fullName>
    </submittedName>
</protein>
<dbReference type="Proteomes" id="UP000557717">
    <property type="component" value="Unassembled WGS sequence"/>
</dbReference>
<dbReference type="InterPro" id="IPR007402">
    <property type="entry name" value="DUF455"/>
</dbReference>
<dbReference type="PANTHER" id="PTHR42782:SF2">
    <property type="entry name" value="3-OXOACYL-[ACYL-CARRIER-PROTEIN] SYNTHASE-LIKE PROTEIN"/>
    <property type="match status" value="1"/>
</dbReference>
<name>A0A840V5F8_9BACT</name>
<dbReference type="AlphaFoldDB" id="A0A840V5F8"/>
<dbReference type="Pfam" id="PF04305">
    <property type="entry name" value="DUF455"/>
    <property type="match status" value="1"/>
</dbReference>
<evidence type="ECO:0000313" key="1">
    <source>
        <dbReference type="EMBL" id="MBB5353477.1"/>
    </source>
</evidence>
<sequence length="681" mass="76080">MRDLAERVLFSTTLEEKLSPGPLAATDDSPGSAIALPDAPGRPVELRLRADGVKADFPGTHRLDDDRERGIMLHFLANHELLAAELMALVLLRFPDAPKEYRLGVYEAMREEQAHALMYVRRMRECGIAFGELPVSHYFWRIVAPMETPLDFVTRLNLTFEQANLDFSKHYAGLFRQVGDTATAAVLEKIHLDEIGHVGHGVKWFRHWKQRGETDWEGFRRCLSFPLTPARAKGLAPFNAESRRLAGLDEDFIRHLEVCEASRGRTPLLHWFNPSAESHARSMAMGKRWQPDKVSLALEHDLEALMLACCRRDDAMLMRRPPSVGHLGRLKATGFDLPEIIPLSEVDQFSSGRKLSGLRPWAWSPDASEALRPWGAAIAPGMNHPWRSPLPAEWFSKAIGLQLESSLGPVPETGELLVDVAAIDAAISRHLDGETPSPTRQALLKAPFACSGRGHLRVNDNSLPTSTRGWITNTLAAHGAVVVEPWLDRVLDFSALYEAKADGTAELLGFTVMENDPAGRFQGIRVAPKFGTLLKPWVADSGSQPTRDDGDLALFLFREAKFLELYQKQLPPLLADLLPGYQGPLCIDAMVHRRADASLALKPIVELNVRFTMGRLAWEWMKRSGNRPSRLRLLRKAEMSLEEIRSLSTASGRILNDPEHAELFLAHWSSYPMEEVEVSCS</sequence>
<proteinExistence type="predicted"/>
<dbReference type="PANTHER" id="PTHR42782">
    <property type="entry name" value="SI:CH73-314G15.3"/>
    <property type="match status" value="1"/>
</dbReference>